<dbReference type="GO" id="GO:0043190">
    <property type="term" value="C:ATP-binding cassette (ABC) transporter complex"/>
    <property type="evidence" value="ECO:0007669"/>
    <property type="project" value="InterPro"/>
</dbReference>
<dbReference type="InterPro" id="IPR030836">
    <property type="entry name" value="ABC_peri_PhnD-like"/>
</dbReference>
<sequence>MRIQLLRNITALTLLFITSISSASPSVSNTPADTESAKTFVFSAIPDQDEANLQERFDKVAVYLQAQLDIDVRYIPVKSYAAAVTAFRNNQVQLAWFGGLSGVQARRLVPGSQAVAQGTEDPFFTSYIIAHSSSGIEPNDSFPAAITGKTFTFGSKGSTSGRLMPEFFIRENLGDTPDKLFSKVGYSGDHSRTIALVQSGAYQVGAVNYKVWDKQLAAGKIDSDKVKVIWRTPSYPDYQWTLRGDVNDSWGPDFQTRLTEALVGMDDPDLLASFPRSGFIAADNKLYQPILDTAISVGIIDAGK</sequence>
<dbReference type="PANTHER" id="PTHR35841:SF1">
    <property type="entry name" value="PHOSPHONATES-BINDING PERIPLASMIC PROTEIN"/>
    <property type="match status" value="1"/>
</dbReference>
<dbReference type="Pfam" id="PF12974">
    <property type="entry name" value="Phosphonate-bd"/>
    <property type="match status" value="1"/>
</dbReference>
<dbReference type="OrthoDB" id="225238at2"/>
<dbReference type="GO" id="GO:0055085">
    <property type="term" value="P:transmembrane transport"/>
    <property type="evidence" value="ECO:0007669"/>
    <property type="project" value="InterPro"/>
</dbReference>
<proteinExistence type="inferred from homology"/>
<evidence type="ECO:0000256" key="3">
    <source>
        <dbReference type="SAM" id="SignalP"/>
    </source>
</evidence>
<dbReference type="eggNOG" id="COG3221">
    <property type="taxonomic scope" value="Bacteria"/>
</dbReference>
<organism evidence="4 5">
    <name type="scientific">gamma proteobacterium HTCC2207</name>
    <dbReference type="NCBI Taxonomy" id="314287"/>
    <lineage>
        <taxon>Bacteria</taxon>
        <taxon>Pseudomonadati</taxon>
        <taxon>Pseudomonadota</taxon>
        <taxon>Gammaproteobacteria</taxon>
        <taxon>Cellvibrionales</taxon>
        <taxon>Porticoccaceae</taxon>
        <taxon>SAR92 clade</taxon>
    </lineage>
</organism>
<dbReference type="AlphaFoldDB" id="Q1YPF0"/>
<feature type="chain" id="PRO_5004197712" evidence="3">
    <location>
        <begin position="24"/>
        <end position="304"/>
    </location>
</feature>
<dbReference type="STRING" id="314287.GB2207_02930"/>
<protein>
    <submittedName>
        <fullName evidence="4">Hypothetical ABC-type phosphate/phosphonate transport system,periplasmic component</fullName>
    </submittedName>
</protein>
<comment type="caution">
    <text evidence="4">The sequence shown here is derived from an EMBL/GenBank/DDBJ whole genome shotgun (WGS) entry which is preliminary data.</text>
</comment>
<dbReference type="NCBIfam" id="TIGR04553">
    <property type="entry name" value="ABC_peri_selen"/>
    <property type="match status" value="1"/>
</dbReference>
<gene>
    <name evidence="4" type="ORF">GB2207_02930</name>
</gene>
<evidence type="ECO:0000256" key="1">
    <source>
        <dbReference type="ARBA" id="ARBA00007162"/>
    </source>
</evidence>
<keyword evidence="2 3" id="KW-0732">Signal</keyword>
<dbReference type="EMBL" id="AAPI01000010">
    <property type="protein sequence ID" value="EAS46085.1"/>
    <property type="molecule type" value="Genomic_DNA"/>
</dbReference>
<reference evidence="4 5" key="1">
    <citation type="submission" date="2006-03" db="EMBL/GenBank/DDBJ databases">
        <authorList>
            <person name="Giovannoni S.J."/>
            <person name="Cho J.-C."/>
            <person name="Ferriera S."/>
            <person name="Johnson J."/>
            <person name="Kravitz S."/>
            <person name="Halpern A."/>
            <person name="Remington K."/>
            <person name="Beeson K."/>
            <person name="Tran B."/>
            <person name="Rogers Y.-H."/>
            <person name="Friedman R."/>
            <person name="Venter J.C."/>
        </authorList>
    </citation>
    <scope>NUCLEOTIDE SEQUENCE [LARGE SCALE GENOMIC DNA]</scope>
    <source>
        <strain evidence="4 5">HTCC2207</strain>
    </source>
</reference>
<evidence type="ECO:0000256" key="2">
    <source>
        <dbReference type="ARBA" id="ARBA00022729"/>
    </source>
</evidence>
<comment type="similarity">
    <text evidence="1">Belongs to the phosphate/phosphite/phosphonate binding protein family.</text>
</comment>
<keyword evidence="5" id="KW-1185">Reference proteome</keyword>
<accession>Q1YPF0</accession>
<name>Q1YPF0_9GAMM</name>
<evidence type="ECO:0000313" key="4">
    <source>
        <dbReference type="EMBL" id="EAS46085.1"/>
    </source>
</evidence>
<feature type="signal peptide" evidence="3">
    <location>
        <begin position="1"/>
        <end position="23"/>
    </location>
</feature>
<dbReference type="SUPFAM" id="SSF53850">
    <property type="entry name" value="Periplasmic binding protein-like II"/>
    <property type="match status" value="1"/>
</dbReference>
<dbReference type="Gene3D" id="3.40.190.10">
    <property type="entry name" value="Periplasmic binding protein-like II"/>
    <property type="match status" value="2"/>
</dbReference>
<dbReference type="HOGENOM" id="CLU_051472_6_2_6"/>
<dbReference type="Proteomes" id="UP000005555">
    <property type="component" value="Unassembled WGS sequence"/>
</dbReference>
<dbReference type="InterPro" id="IPR005770">
    <property type="entry name" value="PhnD"/>
</dbReference>
<evidence type="ECO:0000313" key="5">
    <source>
        <dbReference type="Proteomes" id="UP000005555"/>
    </source>
</evidence>
<dbReference type="NCBIfam" id="TIGR01098">
    <property type="entry name" value="3A0109s03R"/>
    <property type="match status" value="1"/>
</dbReference>
<dbReference type="PANTHER" id="PTHR35841">
    <property type="entry name" value="PHOSPHONATES-BINDING PERIPLASMIC PROTEIN"/>
    <property type="match status" value="1"/>
</dbReference>